<dbReference type="Proteomes" id="UP000266861">
    <property type="component" value="Unassembled WGS sequence"/>
</dbReference>
<protein>
    <submittedName>
        <fullName evidence="1">Uncharacterized protein</fullName>
    </submittedName>
</protein>
<accession>A0A397JNB1</accession>
<sequence length="78" mass="8885">MVRVITSSPDDTFEGEACYRFILIYGVEIWFYSPRLTLERSEDEICIDLGDYGDCGDFSVSWHKVPKPHNLLIALIAG</sequence>
<evidence type="ECO:0000313" key="2">
    <source>
        <dbReference type="Proteomes" id="UP000266861"/>
    </source>
</evidence>
<name>A0A397JNB1_9GLOM</name>
<dbReference type="OrthoDB" id="10454187at2759"/>
<gene>
    <name evidence="1" type="ORF">Glove_21g197</name>
</gene>
<dbReference type="EMBL" id="PQFF01000019">
    <property type="protein sequence ID" value="RHZ88832.1"/>
    <property type="molecule type" value="Genomic_DNA"/>
</dbReference>
<comment type="caution">
    <text evidence="1">The sequence shown here is derived from an EMBL/GenBank/DDBJ whole genome shotgun (WGS) entry which is preliminary data.</text>
</comment>
<dbReference type="AlphaFoldDB" id="A0A397JNB1"/>
<reference evidence="1 2" key="1">
    <citation type="submission" date="2018-08" db="EMBL/GenBank/DDBJ databases">
        <title>Genome and evolution of the arbuscular mycorrhizal fungus Diversispora epigaea (formerly Glomus versiforme) and its bacterial endosymbionts.</title>
        <authorList>
            <person name="Sun X."/>
            <person name="Fei Z."/>
            <person name="Harrison M."/>
        </authorList>
    </citation>
    <scope>NUCLEOTIDE SEQUENCE [LARGE SCALE GENOMIC DNA]</scope>
    <source>
        <strain evidence="1 2">IT104</strain>
    </source>
</reference>
<keyword evidence="2" id="KW-1185">Reference proteome</keyword>
<evidence type="ECO:0000313" key="1">
    <source>
        <dbReference type="EMBL" id="RHZ88832.1"/>
    </source>
</evidence>
<proteinExistence type="predicted"/>
<organism evidence="1 2">
    <name type="scientific">Diversispora epigaea</name>
    <dbReference type="NCBI Taxonomy" id="1348612"/>
    <lineage>
        <taxon>Eukaryota</taxon>
        <taxon>Fungi</taxon>
        <taxon>Fungi incertae sedis</taxon>
        <taxon>Mucoromycota</taxon>
        <taxon>Glomeromycotina</taxon>
        <taxon>Glomeromycetes</taxon>
        <taxon>Diversisporales</taxon>
        <taxon>Diversisporaceae</taxon>
        <taxon>Diversispora</taxon>
    </lineage>
</organism>